<proteinExistence type="inferred from homology"/>
<reference evidence="9" key="1">
    <citation type="submission" date="2021-03" db="EMBL/GenBank/DDBJ databases">
        <authorList>
            <consortium name="Genoscope - CEA"/>
            <person name="William W."/>
        </authorList>
    </citation>
    <scope>NUCLEOTIDE SEQUENCE</scope>
    <source>
        <strain evidence="9">Doubled-haploid Pahang</strain>
    </source>
</reference>
<dbReference type="GO" id="GO:0080054">
    <property type="term" value="F:low-affinity nitrate transmembrane transporter activity"/>
    <property type="evidence" value="ECO:0007669"/>
    <property type="project" value="UniProtKB-ARBA"/>
</dbReference>
<dbReference type="InterPro" id="IPR000109">
    <property type="entry name" value="POT_fam"/>
</dbReference>
<feature type="transmembrane region" description="Helical" evidence="8">
    <location>
        <begin position="317"/>
        <end position="342"/>
    </location>
</feature>
<feature type="transmembrane region" description="Helical" evidence="8">
    <location>
        <begin position="61"/>
        <end position="81"/>
    </location>
</feature>
<evidence type="ECO:0000256" key="4">
    <source>
        <dbReference type="ARBA" id="ARBA00022553"/>
    </source>
</evidence>
<dbReference type="InterPro" id="IPR018456">
    <property type="entry name" value="PTR2_symporter_CS"/>
</dbReference>
<evidence type="ECO:0000313" key="9">
    <source>
        <dbReference type="EMBL" id="CAG1833791.1"/>
    </source>
</evidence>
<evidence type="ECO:0000256" key="7">
    <source>
        <dbReference type="ARBA" id="ARBA00023136"/>
    </source>
</evidence>
<feature type="transmembrane region" description="Helical" evidence="8">
    <location>
        <begin position="483"/>
        <end position="504"/>
    </location>
</feature>
<keyword evidence="6 8" id="KW-1133">Transmembrane helix</keyword>
<evidence type="ECO:0000256" key="2">
    <source>
        <dbReference type="ARBA" id="ARBA00005982"/>
    </source>
</evidence>
<dbReference type="InterPro" id="IPR044739">
    <property type="entry name" value="NRT1/PTR"/>
</dbReference>
<feature type="transmembrane region" description="Helical" evidence="8">
    <location>
        <begin position="176"/>
        <end position="195"/>
    </location>
</feature>
<keyword evidence="4" id="KW-0597">Phosphoprotein</keyword>
<feature type="transmembrane region" description="Helical" evidence="8">
    <location>
        <begin position="20"/>
        <end position="40"/>
    </location>
</feature>
<keyword evidence="3" id="KW-0813">Transport</keyword>
<dbReference type="FunFam" id="1.20.1250.20:FF:000147">
    <property type="entry name" value="Protein NRT1/ PTR family 5.10"/>
    <property type="match status" value="1"/>
</dbReference>
<dbReference type="GO" id="GO:0042937">
    <property type="term" value="F:tripeptide transmembrane transporter activity"/>
    <property type="evidence" value="ECO:0007669"/>
    <property type="project" value="InterPro"/>
</dbReference>
<feature type="transmembrane region" description="Helical" evidence="8">
    <location>
        <begin position="400"/>
        <end position="420"/>
    </location>
</feature>
<gene>
    <name evidence="9" type="ORF">GSMUA_218960.1</name>
</gene>
<feature type="transmembrane region" description="Helical" evidence="8">
    <location>
        <begin position="452"/>
        <end position="471"/>
    </location>
</feature>
<dbReference type="CDD" id="cd17417">
    <property type="entry name" value="MFS_NPF5"/>
    <property type="match status" value="1"/>
</dbReference>
<dbReference type="GO" id="GO:0071916">
    <property type="term" value="F:dipeptide transmembrane transporter activity"/>
    <property type="evidence" value="ECO:0007669"/>
    <property type="project" value="InterPro"/>
</dbReference>
<dbReference type="GO" id="GO:0009705">
    <property type="term" value="C:plant-type vacuole membrane"/>
    <property type="evidence" value="ECO:0007669"/>
    <property type="project" value="UniProtKB-ARBA"/>
</dbReference>
<feature type="transmembrane region" description="Helical" evidence="8">
    <location>
        <begin position="87"/>
        <end position="108"/>
    </location>
</feature>
<name>A0A8D6ZPA2_MUSAM</name>
<comment type="subcellular location">
    <subcellularLocation>
        <location evidence="1">Membrane</location>
        <topology evidence="1">Multi-pass membrane protein</topology>
    </subcellularLocation>
</comment>
<sequence>MVDIVDYRGRPANRSTSGGWTSALFIIGVEIAERFAFYGISSNLISYLTGPLGESMAMAAAALNAWNGVASMLPLLGAFVADSYLGRYRTIVIASLLYILGLGTLTLSSMLRIVHPAKCGTACPPPPLQVALFYVSLYLVAIAQGGHKPCVQAFGADQFDQNDPQERVARSSFFNWWYFGICCGVVVTLVILSYVQDNIGWGLGFGIPCIVMLFALVLFVLGTRTYRFCLLQEENPFARIGKTLVALTRKRLGKLPITELQSELMISGQRRTCGGDEGAVSTVPHMDDVFDLRRCVRAVLNSVHQARRIERVEETKGLVRLFPIWTTCLIYAVVFAQSSTLFTKQGGTLDRRISSKLQVPPAALQSFISTSIIVSIPIYDRILVPVARKFSGLPSGITMLQRIGTGMALSLISMVIAALVEMKRLKTAREFGLVDLPNARIPMSLWWLVPQYVLFGVADVFTMVGLQEFFYDQVPDALRSLGLALYMSIFGIGSFISGFLISVINKTTSRGGESWFSNNLNRAHLDYFYWLLAGLSMIELVLYVYFTQAYVYKKKQDTAVM</sequence>
<dbReference type="PANTHER" id="PTHR11654">
    <property type="entry name" value="OLIGOPEPTIDE TRANSPORTER-RELATED"/>
    <property type="match status" value="1"/>
</dbReference>
<evidence type="ECO:0000256" key="5">
    <source>
        <dbReference type="ARBA" id="ARBA00022692"/>
    </source>
</evidence>
<keyword evidence="5 8" id="KW-0812">Transmembrane</keyword>
<evidence type="ECO:0000256" key="3">
    <source>
        <dbReference type="ARBA" id="ARBA00022448"/>
    </source>
</evidence>
<keyword evidence="7 8" id="KW-0472">Membrane</keyword>
<dbReference type="PROSITE" id="PS01022">
    <property type="entry name" value="PTR2_1"/>
    <property type="match status" value="1"/>
</dbReference>
<dbReference type="EMBL" id="HG996474">
    <property type="protein sequence ID" value="CAG1833791.1"/>
    <property type="molecule type" value="Genomic_DNA"/>
</dbReference>
<evidence type="ECO:0000256" key="8">
    <source>
        <dbReference type="SAM" id="Phobius"/>
    </source>
</evidence>
<dbReference type="AlphaFoldDB" id="A0A8D6ZPA2"/>
<protein>
    <submittedName>
        <fullName evidence="9">(wild Malaysian banana) hypothetical protein</fullName>
    </submittedName>
</protein>
<dbReference type="SUPFAM" id="SSF103473">
    <property type="entry name" value="MFS general substrate transporter"/>
    <property type="match status" value="1"/>
</dbReference>
<accession>A0A8D6ZPA2</accession>
<evidence type="ECO:0000256" key="6">
    <source>
        <dbReference type="ARBA" id="ARBA00022989"/>
    </source>
</evidence>
<feature type="transmembrane region" description="Helical" evidence="8">
    <location>
        <begin position="201"/>
        <end position="221"/>
    </location>
</feature>
<organism evidence="9">
    <name type="scientific">Musa acuminata subsp. malaccensis</name>
    <name type="common">Wild banana</name>
    <name type="synonym">Musa malaccensis</name>
    <dbReference type="NCBI Taxonomy" id="214687"/>
    <lineage>
        <taxon>Eukaryota</taxon>
        <taxon>Viridiplantae</taxon>
        <taxon>Streptophyta</taxon>
        <taxon>Embryophyta</taxon>
        <taxon>Tracheophyta</taxon>
        <taxon>Spermatophyta</taxon>
        <taxon>Magnoliopsida</taxon>
        <taxon>Liliopsida</taxon>
        <taxon>Zingiberales</taxon>
        <taxon>Musaceae</taxon>
        <taxon>Musa</taxon>
    </lineage>
</organism>
<dbReference type="Gene3D" id="1.20.1250.20">
    <property type="entry name" value="MFS general substrate transporter like domains"/>
    <property type="match status" value="1"/>
</dbReference>
<feature type="transmembrane region" description="Helical" evidence="8">
    <location>
        <begin position="527"/>
        <end position="546"/>
    </location>
</feature>
<dbReference type="InterPro" id="IPR036259">
    <property type="entry name" value="MFS_trans_sf"/>
</dbReference>
<evidence type="ECO:0000256" key="1">
    <source>
        <dbReference type="ARBA" id="ARBA00004141"/>
    </source>
</evidence>
<dbReference type="Pfam" id="PF00854">
    <property type="entry name" value="PTR2"/>
    <property type="match status" value="1"/>
</dbReference>
<comment type="similarity">
    <text evidence="2">Belongs to the major facilitator superfamily. Proton-dependent oligopeptide transporter (POT/PTR) (TC 2.A.17) family.</text>
</comment>